<dbReference type="InterPro" id="IPR001296">
    <property type="entry name" value="Glyco_trans_1"/>
</dbReference>
<comment type="caution">
    <text evidence="3">The sequence shown here is derived from an EMBL/GenBank/DDBJ whole genome shotgun (WGS) entry which is preliminary data.</text>
</comment>
<organism evidence="3 4">
    <name type="scientific">Faecalicatena fissicatena</name>
    <dbReference type="NCBI Taxonomy" id="290055"/>
    <lineage>
        <taxon>Bacteria</taxon>
        <taxon>Bacillati</taxon>
        <taxon>Bacillota</taxon>
        <taxon>Clostridia</taxon>
        <taxon>Lachnospirales</taxon>
        <taxon>Lachnospiraceae</taxon>
        <taxon>Faecalicatena</taxon>
    </lineage>
</organism>
<gene>
    <name evidence="3" type="ORF">H7U36_06195</name>
</gene>
<accession>A0ABS2E7V6</accession>
<proteinExistence type="predicted"/>
<evidence type="ECO:0000313" key="3">
    <source>
        <dbReference type="EMBL" id="MBM6737700.1"/>
    </source>
</evidence>
<evidence type="ECO:0000256" key="1">
    <source>
        <dbReference type="ARBA" id="ARBA00022679"/>
    </source>
</evidence>
<dbReference type="Gene3D" id="3.40.50.2000">
    <property type="entry name" value="Glycogen Phosphorylase B"/>
    <property type="match status" value="1"/>
</dbReference>
<dbReference type="Pfam" id="PF00534">
    <property type="entry name" value="Glycos_transf_1"/>
    <property type="match status" value="1"/>
</dbReference>
<sequence>MKVLLLGSLISSEQMEKFNNNSKEKASVAPVNYEMMLVKGLVENGAEIEALSVPAVAAYPHSIYKRITANKEVIEEKIKAQWVPFVNIQGLKQLSIQRNVEKLLKQWLEENRKIKDKIVLMYSIYPPYSEPAIRLCKEYCCHLCAVIADLPEYMYSWKNMTGIRGWYSKRLSKKMLALQDKCDSYVLFTKPMAEKMGIENIPYIVSEGFCDADIFKDIPDQEKYERKTILYGGNLSRLYGIQNLVKGFMKTDLDAELHLYGAGADAGFIEECIKQDSRIKFFKRVDRKTLLIALKRAHLLVVNKPTEDDYSNYSFSSKILEYMASGTPLLTTKVGGMPEEYLKYVYIIDDESIDGISNALTTVMANTSQALCLFGKKAAQFAISDKNYREMTKKILTFLQVQLCGDK</sequence>
<dbReference type="RefSeq" id="WP_205155808.1">
    <property type="nucleotide sequence ID" value="NZ_JACLYY010000005.1"/>
</dbReference>
<evidence type="ECO:0000259" key="2">
    <source>
        <dbReference type="Pfam" id="PF00534"/>
    </source>
</evidence>
<dbReference type="Proteomes" id="UP000716906">
    <property type="component" value="Unassembled WGS sequence"/>
</dbReference>
<feature type="domain" description="Glycosyl transferase family 1" evidence="2">
    <location>
        <begin position="222"/>
        <end position="367"/>
    </location>
</feature>
<keyword evidence="1" id="KW-0808">Transferase</keyword>
<keyword evidence="4" id="KW-1185">Reference proteome</keyword>
<dbReference type="PANTHER" id="PTHR46401:SF2">
    <property type="entry name" value="GLYCOSYLTRANSFERASE WBBK-RELATED"/>
    <property type="match status" value="1"/>
</dbReference>
<dbReference type="PANTHER" id="PTHR46401">
    <property type="entry name" value="GLYCOSYLTRANSFERASE WBBK-RELATED"/>
    <property type="match status" value="1"/>
</dbReference>
<dbReference type="EMBL" id="JACLYY010000005">
    <property type="protein sequence ID" value="MBM6737700.1"/>
    <property type="molecule type" value="Genomic_DNA"/>
</dbReference>
<reference evidence="3 4" key="1">
    <citation type="journal article" date="2021" name="Sci. Rep.">
        <title>The distribution of antibiotic resistance genes in chicken gut microbiota commensals.</title>
        <authorList>
            <person name="Juricova H."/>
            <person name="Matiasovicova J."/>
            <person name="Kubasova T."/>
            <person name="Cejkova D."/>
            <person name="Rychlik I."/>
        </authorList>
    </citation>
    <scope>NUCLEOTIDE SEQUENCE [LARGE SCALE GENOMIC DNA]</scope>
    <source>
        <strain evidence="3 4">An773</strain>
    </source>
</reference>
<name>A0ABS2E7V6_9FIRM</name>
<dbReference type="SUPFAM" id="SSF53756">
    <property type="entry name" value="UDP-Glycosyltransferase/glycogen phosphorylase"/>
    <property type="match status" value="1"/>
</dbReference>
<protein>
    <submittedName>
        <fullName evidence="3">Glycosyltransferase</fullName>
    </submittedName>
</protein>
<evidence type="ECO:0000313" key="4">
    <source>
        <dbReference type="Proteomes" id="UP000716906"/>
    </source>
</evidence>